<keyword evidence="7" id="KW-1185">Reference proteome</keyword>
<dbReference type="PANTHER" id="PTHR42934:SF1">
    <property type="entry name" value="GLYCOLATE OXIDASE SUBUNIT GLCD"/>
    <property type="match status" value="1"/>
</dbReference>
<keyword evidence="4" id="KW-0560">Oxidoreductase</keyword>
<dbReference type="Gene3D" id="1.10.45.10">
    <property type="entry name" value="Vanillyl-alcohol Oxidase, Chain A, domain 4"/>
    <property type="match status" value="1"/>
</dbReference>
<gene>
    <name evidence="6" type="primary">glcD</name>
    <name evidence="6" type="ORF">rosag_49670</name>
</gene>
<organism evidence="6 7">
    <name type="scientific">Roseisolibacter agri</name>
    <dbReference type="NCBI Taxonomy" id="2014610"/>
    <lineage>
        <taxon>Bacteria</taxon>
        <taxon>Pseudomonadati</taxon>
        <taxon>Gemmatimonadota</taxon>
        <taxon>Gemmatimonadia</taxon>
        <taxon>Gemmatimonadales</taxon>
        <taxon>Gemmatimonadaceae</taxon>
        <taxon>Roseisolibacter</taxon>
    </lineage>
</organism>
<protein>
    <submittedName>
        <fullName evidence="6">FAD-binding protein</fullName>
    </submittedName>
</protein>
<dbReference type="InterPro" id="IPR004113">
    <property type="entry name" value="FAD-bd_oxidored_4_C"/>
</dbReference>
<dbReference type="InterPro" id="IPR016169">
    <property type="entry name" value="FAD-bd_PCMH_sub2"/>
</dbReference>
<comment type="caution">
    <text evidence="6">The sequence shown here is derived from an EMBL/GenBank/DDBJ whole genome shotgun (WGS) entry which is preliminary data.</text>
</comment>
<dbReference type="GO" id="GO:0016491">
    <property type="term" value="F:oxidoreductase activity"/>
    <property type="evidence" value="ECO:0007669"/>
    <property type="project" value="UniProtKB-KW"/>
</dbReference>
<evidence type="ECO:0000259" key="5">
    <source>
        <dbReference type="PROSITE" id="PS51387"/>
    </source>
</evidence>
<reference evidence="6" key="1">
    <citation type="submission" date="2022-08" db="EMBL/GenBank/DDBJ databases">
        <title>Draft genome sequencing of Roseisolibacter agri AW1220.</title>
        <authorList>
            <person name="Tobiishi Y."/>
            <person name="Tonouchi A."/>
        </authorList>
    </citation>
    <scope>NUCLEOTIDE SEQUENCE</scope>
    <source>
        <strain evidence="6">AW1220</strain>
    </source>
</reference>
<dbReference type="PROSITE" id="PS51387">
    <property type="entry name" value="FAD_PCMH"/>
    <property type="match status" value="1"/>
</dbReference>
<dbReference type="SUPFAM" id="SSF55103">
    <property type="entry name" value="FAD-linked oxidases, C-terminal domain"/>
    <property type="match status" value="1"/>
</dbReference>
<dbReference type="Pfam" id="PF02913">
    <property type="entry name" value="FAD-oxidase_C"/>
    <property type="match status" value="1"/>
</dbReference>
<dbReference type="InterPro" id="IPR036318">
    <property type="entry name" value="FAD-bd_PCMH-like_sf"/>
</dbReference>
<dbReference type="SUPFAM" id="SSF56176">
    <property type="entry name" value="FAD-binding/transporter-associated domain-like"/>
    <property type="match status" value="1"/>
</dbReference>
<dbReference type="InterPro" id="IPR016167">
    <property type="entry name" value="FAD-bd_PCMH_sub1"/>
</dbReference>
<evidence type="ECO:0000256" key="3">
    <source>
        <dbReference type="ARBA" id="ARBA00022827"/>
    </source>
</evidence>
<evidence type="ECO:0000256" key="4">
    <source>
        <dbReference type="ARBA" id="ARBA00023002"/>
    </source>
</evidence>
<evidence type="ECO:0000313" key="7">
    <source>
        <dbReference type="Proteomes" id="UP001161325"/>
    </source>
</evidence>
<feature type="domain" description="FAD-binding PCMH-type" evidence="5">
    <location>
        <begin position="52"/>
        <end position="229"/>
    </location>
</feature>
<dbReference type="Gene3D" id="3.30.70.2740">
    <property type="match status" value="1"/>
</dbReference>
<name>A0AA37VGF6_9BACT</name>
<dbReference type="InterPro" id="IPR051914">
    <property type="entry name" value="FAD-linked_OxidoTrans_Type4"/>
</dbReference>
<evidence type="ECO:0000313" key="6">
    <source>
        <dbReference type="EMBL" id="GLC28454.1"/>
    </source>
</evidence>
<comment type="cofactor">
    <cofactor evidence="1">
        <name>FAD</name>
        <dbReference type="ChEBI" id="CHEBI:57692"/>
    </cofactor>
</comment>
<evidence type="ECO:0000256" key="1">
    <source>
        <dbReference type="ARBA" id="ARBA00001974"/>
    </source>
</evidence>
<evidence type="ECO:0000256" key="2">
    <source>
        <dbReference type="ARBA" id="ARBA00022630"/>
    </source>
</evidence>
<dbReference type="InterPro" id="IPR016166">
    <property type="entry name" value="FAD-bd_PCMH"/>
</dbReference>
<keyword evidence="3" id="KW-0274">FAD</keyword>
<dbReference type="Proteomes" id="UP001161325">
    <property type="component" value="Unassembled WGS sequence"/>
</dbReference>
<dbReference type="PANTHER" id="PTHR42934">
    <property type="entry name" value="GLYCOLATE OXIDASE SUBUNIT GLCD"/>
    <property type="match status" value="1"/>
</dbReference>
<dbReference type="EMBL" id="BRXS01000010">
    <property type="protein sequence ID" value="GLC28454.1"/>
    <property type="molecule type" value="Genomic_DNA"/>
</dbReference>
<dbReference type="InterPro" id="IPR016171">
    <property type="entry name" value="Vanillyl_alc_oxidase_C-sub2"/>
</dbReference>
<proteinExistence type="predicted"/>
<dbReference type="GO" id="GO:0071949">
    <property type="term" value="F:FAD binding"/>
    <property type="evidence" value="ECO:0007669"/>
    <property type="project" value="InterPro"/>
</dbReference>
<accession>A0AA37VGF6</accession>
<dbReference type="RefSeq" id="WP_284352852.1">
    <property type="nucleotide sequence ID" value="NZ_BRXS01000010.1"/>
</dbReference>
<dbReference type="AlphaFoldDB" id="A0AA37VGF6"/>
<dbReference type="Gene3D" id="3.30.70.2190">
    <property type="match status" value="1"/>
</dbReference>
<dbReference type="Gene3D" id="3.30.43.10">
    <property type="entry name" value="Uridine Diphospho-n-acetylenolpyruvylglucosamine Reductase, domain 2"/>
    <property type="match status" value="1"/>
</dbReference>
<dbReference type="InterPro" id="IPR006094">
    <property type="entry name" value="Oxid_FAD_bind_N"/>
</dbReference>
<keyword evidence="2" id="KW-0285">Flavoprotein</keyword>
<dbReference type="Pfam" id="PF01565">
    <property type="entry name" value="FAD_binding_4"/>
    <property type="match status" value="1"/>
</dbReference>
<dbReference type="InterPro" id="IPR016164">
    <property type="entry name" value="FAD-linked_Oxase-like_C"/>
</dbReference>
<dbReference type="Gene3D" id="3.30.465.10">
    <property type="match status" value="1"/>
</dbReference>
<sequence>MAAHTAEIGGHALDADALARVAAALTAIVGERHVLRRPSALRVYDSDGLPGYHRQPALAVLPGTRDELVAVVRALAAEGAPFVARGAGTGLSGGSLADGIVVVGLNRLNRIVSIDAENALAVVEPGVVNVTLTRAVAPYGLHYAPDPSSQSACTIGGNVAENAGGPHCLKYGVTLNHVAAVTVLLPSGEIVTLGDADGEDDGYDLLGAFVGSEGCFGIALDVTVRLARDPQAVRTLLADFADMDDAARAVSRIIAAGIVPAALEMMDGAAIRAVEASIYAAGYPTDAAAILLCELDGLAAGLDEDAARVAALCRAEGARDVAVASDAAQRARLWQGRKKAFGAMGRIAPHLVLQDAVVPRTRLPAVLARIAEIGASHGVRIGNVFHAGDGNLHPNISYDAHDADESARVHAAMSEVMQACIDAGGTITGEHGVGLDKRDYMDALFDAPSLAAMCRLRDVFDPERRANPGKVVPVHACREWHATPAVRRHAGAAS</sequence>